<dbReference type="GO" id="GO:0005524">
    <property type="term" value="F:ATP binding"/>
    <property type="evidence" value="ECO:0007669"/>
    <property type="project" value="UniProtKB-KW"/>
</dbReference>
<dbReference type="GO" id="GO:0003918">
    <property type="term" value="F:DNA topoisomerase type II (double strand cut, ATP-hydrolyzing) activity"/>
    <property type="evidence" value="ECO:0007669"/>
    <property type="project" value="UniProtKB-EC"/>
</dbReference>
<evidence type="ECO:0000256" key="6">
    <source>
        <dbReference type="ARBA" id="ARBA00023029"/>
    </source>
</evidence>
<evidence type="ECO:0000256" key="4">
    <source>
        <dbReference type="ARBA" id="ARBA00022741"/>
    </source>
</evidence>
<evidence type="ECO:0000313" key="11">
    <source>
        <dbReference type="Proteomes" id="UP000585474"/>
    </source>
</evidence>
<dbReference type="InterPro" id="IPR013759">
    <property type="entry name" value="Topo_IIA_B_C"/>
</dbReference>
<keyword evidence="11" id="KW-1185">Reference proteome</keyword>
<evidence type="ECO:0000256" key="1">
    <source>
        <dbReference type="ARBA" id="ARBA00000185"/>
    </source>
</evidence>
<comment type="caution">
    <text evidence="10">The sequence shown here is derived from an EMBL/GenBank/DDBJ whole genome shotgun (WGS) entry which is preliminary data.</text>
</comment>
<dbReference type="PANTHER" id="PTHR10169">
    <property type="entry name" value="DNA TOPOISOMERASE/GYRASE"/>
    <property type="match status" value="1"/>
</dbReference>
<dbReference type="GO" id="GO:0005634">
    <property type="term" value="C:nucleus"/>
    <property type="evidence" value="ECO:0007669"/>
    <property type="project" value="TreeGrafter"/>
</dbReference>
<dbReference type="SUPFAM" id="SSF56719">
    <property type="entry name" value="Type II DNA topoisomerase"/>
    <property type="match status" value="1"/>
</dbReference>
<feature type="region of interest" description="Disordered" evidence="9">
    <location>
        <begin position="201"/>
        <end position="261"/>
    </location>
</feature>
<sequence>MVSEAGVVDSLPSWGDYKSKREQKKADAAKRQRITGIPKLEDAGGPNSQKCTLLLTEGDSVKALAMSEFNLMYTGILDPPLADTNKDFGVLELNEQLAAQNSSQVQPAVFSQASNTAFSPMCVERSYWNSRHARSDIQTNKSSTGTAAGISNIVTETKDPESDCLTIQGPTGEEITYGDNMDVNEEFEHQIASTVEWAMKRVGNPGSNGMEIEPNTSARQRATANKPQKETPSKELSSNGVKPVKSTGVSPEGKVRKTSTSPFMSEAGVVDSLPSWADYKSKREQKKADAAKRQRITGIPKLEDANDAGSADSQKCTLILTEGDSAKALANEVKVEEARMRMQSKVMNGSGRKASRDATKNPHQNQVKKDNNVETNSKPVTKSVTLADEIGSVPEALKRKGRAKTQNSASKKLTLKRKLAAHNSPPVQPADILKHPTRISLSYVCECKYACNTVSKEHPEKYPEKIWIKFILCELTHTPKVEYAPYTF</sequence>
<feature type="compositionally biased region" description="Basic and acidic residues" evidence="9">
    <location>
        <begin position="17"/>
        <end position="30"/>
    </location>
</feature>
<evidence type="ECO:0000256" key="8">
    <source>
        <dbReference type="ARBA" id="ARBA00023235"/>
    </source>
</evidence>
<dbReference type="AlphaFoldDB" id="A0A7J0FC15"/>
<keyword evidence="5" id="KW-0067">ATP-binding</keyword>
<dbReference type="PROSITE" id="PS00177">
    <property type="entry name" value="TOPOISOMERASE_II"/>
    <property type="match status" value="1"/>
</dbReference>
<dbReference type="EMBL" id="BJWL01000011">
    <property type="protein sequence ID" value="GFY96221.1"/>
    <property type="molecule type" value="Genomic_DNA"/>
</dbReference>
<dbReference type="GO" id="GO:0006265">
    <property type="term" value="P:DNA topological change"/>
    <property type="evidence" value="ECO:0007669"/>
    <property type="project" value="InterPro"/>
</dbReference>
<evidence type="ECO:0000256" key="7">
    <source>
        <dbReference type="ARBA" id="ARBA00023125"/>
    </source>
</evidence>
<dbReference type="Proteomes" id="UP000585474">
    <property type="component" value="Unassembled WGS sequence"/>
</dbReference>
<dbReference type="Gene3D" id="3.40.50.670">
    <property type="match status" value="2"/>
</dbReference>
<keyword evidence="4" id="KW-0547">Nucleotide-binding</keyword>
<protein>
    <recommendedName>
        <fullName evidence="3">DNA topoisomerase (ATP-hydrolyzing)</fullName>
        <ecNumber evidence="3">5.6.2.2</ecNumber>
    </recommendedName>
</protein>
<dbReference type="GO" id="GO:0000819">
    <property type="term" value="P:sister chromatid segregation"/>
    <property type="evidence" value="ECO:0007669"/>
    <property type="project" value="TreeGrafter"/>
</dbReference>
<comment type="catalytic activity">
    <reaction evidence="1">
        <text>ATP-dependent breakage, passage and rejoining of double-stranded DNA.</text>
        <dbReference type="EC" id="5.6.2.2"/>
    </reaction>
</comment>
<dbReference type="InterPro" id="IPR018522">
    <property type="entry name" value="TopoIIA_CS"/>
</dbReference>
<feature type="region of interest" description="Disordered" evidence="9">
    <location>
        <begin position="1"/>
        <end position="48"/>
    </location>
</feature>
<dbReference type="EC" id="5.6.2.2" evidence="3"/>
<feature type="region of interest" description="Disordered" evidence="9">
    <location>
        <begin position="344"/>
        <end position="378"/>
    </location>
</feature>
<reference evidence="10 11" key="1">
    <citation type="submission" date="2019-07" db="EMBL/GenBank/DDBJ databases">
        <title>De Novo Assembly of kiwifruit Actinidia rufa.</title>
        <authorList>
            <person name="Sugita-Konishi S."/>
            <person name="Sato K."/>
            <person name="Mori E."/>
            <person name="Abe Y."/>
            <person name="Kisaki G."/>
            <person name="Hamano K."/>
            <person name="Suezawa K."/>
            <person name="Otani M."/>
            <person name="Fukuda T."/>
            <person name="Manabe T."/>
            <person name="Gomi K."/>
            <person name="Tabuchi M."/>
            <person name="Akimitsu K."/>
            <person name="Kataoka I."/>
        </authorList>
    </citation>
    <scope>NUCLEOTIDE SEQUENCE [LARGE SCALE GENOMIC DNA]</scope>
    <source>
        <strain evidence="11">cv. Fuchu</strain>
    </source>
</reference>
<comment type="cofactor">
    <cofactor evidence="2">
        <name>Mg(2+)</name>
        <dbReference type="ChEBI" id="CHEBI:18420"/>
    </cofactor>
</comment>
<proteinExistence type="predicted"/>
<dbReference type="GO" id="GO:0003677">
    <property type="term" value="F:DNA binding"/>
    <property type="evidence" value="ECO:0007669"/>
    <property type="project" value="UniProtKB-KW"/>
</dbReference>
<dbReference type="InterPro" id="IPR050634">
    <property type="entry name" value="DNA_Topoisomerase_II"/>
</dbReference>
<accession>A0A7J0FC15</accession>
<evidence type="ECO:0000256" key="3">
    <source>
        <dbReference type="ARBA" id="ARBA00012895"/>
    </source>
</evidence>
<evidence type="ECO:0000256" key="5">
    <source>
        <dbReference type="ARBA" id="ARBA00022840"/>
    </source>
</evidence>
<keyword evidence="8 10" id="KW-0413">Isomerase</keyword>
<dbReference type="GO" id="GO:0000712">
    <property type="term" value="P:resolution of meiotic recombination intermediates"/>
    <property type="evidence" value="ECO:0007669"/>
    <property type="project" value="TreeGrafter"/>
</dbReference>
<organism evidence="10 11">
    <name type="scientific">Actinidia rufa</name>
    <dbReference type="NCBI Taxonomy" id="165716"/>
    <lineage>
        <taxon>Eukaryota</taxon>
        <taxon>Viridiplantae</taxon>
        <taxon>Streptophyta</taxon>
        <taxon>Embryophyta</taxon>
        <taxon>Tracheophyta</taxon>
        <taxon>Spermatophyta</taxon>
        <taxon>Magnoliopsida</taxon>
        <taxon>eudicotyledons</taxon>
        <taxon>Gunneridae</taxon>
        <taxon>Pentapetalae</taxon>
        <taxon>asterids</taxon>
        <taxon>Ericales</taxon>
        <taxon>Actinidiaceae</taxon>
        <taxon>Actinidia</taxon>
    </lineage>
</organism>
<dbReference type="InterPro" id="IPR013760">
    <property type="entry name" value="Topo_IIA-like_dom_sf"/>
</dbReference>
<dbReference type="PANTHER" id="PTHR10169:SF38">
    <property type="entry name" value="DNA TOPOISOMERASE 2"/>
    <property type="match status" value="1"/>
</dbReference>
<evidence type="ECO:0000313" key="10">
    <source>
        <dbReference type="EMBL" id="GFY96221.1"/>
    </source>
</evidence>
<feature type="compositionally biased region" description="Polar residues" evidence="9">
    <location>
        <begin position="214"/>
        <end position="226"/>
    </location>
</feature>
<evidence type="ECO:0000256" key="9">
    <source>
        <dbReference type="SAM" id="MobiDB-lite"/>
    </source>
</evidence>
<gene>
    <name evidence="10" type="ORF">Acr_11g0005270</name>
</gene>
<dbReference type="OrthoDB" id="1731180at2759"/>
<keyword evidence="7" id="KW-0238">DNA-binding</keyword>
<name>A0A7J0FC15_9ERIC</name>
<evidence type="ECO:0000256" key="2">
    <source>
        <dbReference type="ARBA" id="ARBA00001946"/>
    </source>
</evidence>
<keyword evidence="6" id="KW-0799">Topoisomerase</keyword>